<evidence type="ECO:0000313" key="4">
    <source>
        <dbReference type="Proteomes" id="UP000652219"/>
    </source>
</evidence>
<evidence type="ECO:0000313" key="3">
    <source>
        <dbReference type="EMBL" id="KAF6818453.1"/>
    </source>
</evidence>
<gene>
    <name evidence="3" type="ORF">CSOJ01_01833</name>
</gene>
<feature type="region of interest" description="Disordered" evidence="1">
    <location>
        <begin position="499"/>
        <end position="553"/>
    </location>
</feature>
<dbReference type="Proteomes" id="UP000652219">
    <property type="component" value="Unassembled WGS sequence"/>
</dbReference>
<name>A0A8H6JTL9_9PEZI</name>
<dbReference type="PANTHER" id="PTHR35391">
    <property type="entry name" value="C2H2-TYPE DOMAIN-CONTAINING PROTEIN-RELATED"/>
    <property type="match status" value="1"/>
</dbReference>
<sequence length="553" mass="62199">MPREFFSDIRGRAGGVRQKIEQFSGRVEEPPGPGSCEEVLIRPSSIADTKERFVLWCGIMGIVQDSVSGEPLDGQLADVPELRDEIYHQLDELAEALDDLLEISGATKEPRDAIPRTKLLPLEQNDDDDSNPNGADDENNQLEPSEVDEVDTLLEVISECISSLFRMASLANLPYTVDCFARAWLVDRKHDDGLPAAEEIDFIGNRFPKLLEDGSMKLLHRLASAMKQRRVLIDSGLGRRTQADDGQQKKIQQRTGTEMYDSEDEGTEEDVSTNSDIPITDPLTGVSLPSLADLSGDQNAFECPICFTNQKFSRESSWRSHAMHDLGAYVCTVGDQRCENKLFGSRDTWFEHELRYHRIDLGCVICGKKHFQNKTEVRSHIITVHGSFSESQLEALVDAGQDALGSFPATDCPFCNNWDGMSPFSLENNPLSIATSPNCAPPRRVNPDYILIKRWVPEWEQDALWKHTRELREKRDLRRIYEGDGASFQDQLRRVYGVEGAGGSSGFKKMNQPPGQASSRRHDPDYRNPKPAGFDDDPYEAFRSGFRRVPRTD</sequence>
<comment type="caution">
    <text evidence="3">The sequence shown here is derived from an EMBL/GenBank/DDBJ whole genome shotgun (WGS) entry which is preliminary data.</text>
</comment>
<feature type="domain" description="Oxidoreductase acuF-like C2H2 type zinc-finger" evidence="2">
    <location>
        <begin position="300"/>
        <end position="326"/>
    </location>
</feature>
<organism evidence="3 4">
    <name type="scientific">Colletotrichum sojae</name>
    <dbReference type="NCBI Taxonomy" id="2175907"/>
    <lineage>
        <taxon>Eukaryota</taxon>
        <taxon>Fungi</taxon>
        <taxon>Dikarya</taxon>
        <taxon>Ascomycota</taxon>
        <taxon>Pezizomycotina</taxon>
        <taxon>Sordariomycetes</taxon>
        <taxon>Hypocreomycetidae</taxon>
        <taxon>Glomerellales</taxon>
        <taxon>Glomerellaceae</taxon>
        <taxon>Colletotrichum</taxon>
        <taxon>Colletotrichum orchidearum species complex</taxon>
    </lineage>
</organism>
<keyword evidence="4" id="KW-1185">Reference proteome</keyword>
<proteinExistence type="predicted"/>
<dbReference type="InterPro" id="IPR058925">
    <property type="entry name" value="zf-C2H2_AcuF"/>
</dbReference>
<feature type="compositionally biased region" description="Acidic residues" evidence="1">
    <location>
        <begin position="124"/>
        <end position="147"/>
    </location>
</feature>
<reference evidence="3 4" key="1">
    <citation type="journal article" date="2020" name="Phytopathology">
        <title>Genome Sequence Resources of Colletotrichum truncatum, C. plurivorum, C. musicola, and C. sojae: Four Species Pathogenic to Soybean (Glycine max).</title>
        <authorList>
            <person name="Rogerio F."/>
            <person name="Boufleur T.R."/>
            <person name="Ciampi-Guillardi M."/>
            <person name="Sukno S.A."/>
            <person name="Thon M.R."/>
            <person name="Massola Junior N.S."/>
            <person name="Baroncelli R."/>
        </authorList>
    </citation>
    <scope>NUCLEOTIDE SEQUENCE [LARGE SCALE GENOMIC DNA]</scope>
    <source>
        <strain evidence="3 4">LFN0009</strain>
    </source>
</reference>
<dbReference type="Pfam" id="PF26082">
    <property type="entry name" value="zf-C2H2_AcuF"/>
    <property type="match status" value="1"/>
</dbReference>
<evidence type="ECO:0000259" key="2">
    <source>
        <dbReference type="Pfam" id="PF26082"/>
    </source>
</evidence>
<feature type="region of interest" description="Disordered" evidence="1">
    <location>
        <begin position="112"/>
        <end position="147"/>
    </location>
</feature>
<accession>A0A8H6JTL9</accession>
<dbReference type="EMBL" id="WIGN01000015">
    <property type="protein sequence ID" value="KAF6818453.1"/>
    <property type="molecule type" value="Genomic_DNA"/>
</dbReference>
<dbReference type="PANTHER" id="PTHR35391:SF7">
    <property type="entry name" value="C2H2-TYPE DOMAIN-CONTAINING PROTEIN"/>
    <property type="match status" value="1"/>
</dbReference>
<feature type="region of interest" description="Disordered" evidence="1">
    <location>
        <begin position="236"/>
        <end position="279"/>
    </location>
</feature>
<dbReference type="AlphaFoldDB" id="A0A8H6JTL9"/>
<feature type="compositionally biased region" description="Acidic residues" evidence="1">
    <location>
        <begin position="260"/>
        <end position="271"/>
    </location>
</feature>
<protein>
    <submittedName>
        <fullName evidence="3">Ankyrin repeat protein</fullName>
    </submittedName>
</protein>
<evidence type="ECO:0000256" key="1">
    <source>
        <dbReference type="SAM" id="MobiDB-lite"/>
    </source>
</evidence>